<comment type="caution">
    <text evidence="5">The sequence shown here is derived from an EMBL/GenBank/DDBJ whole genome shotgun (WGS) entry which is preliminary data.</text>
</comment>
<evidence type="ECO:0000256" key="1">
    <source>
        <dbReference type="ARBA" id="ARBA00006515"/>
    </source>
</evidence>
<feature type="domain" description="NADP-dependent oxidoreductase" evidence="4">
    <location>
        <begin position="15"/>
        <end position="314"/>
    </location>
</feature>
<dbReference type="RefSeq" id="WP_236286578.1">
    <property type="nucleotide sequence ID" value="NZ_CAKMMW010000004.1"/>
</dbReference>
<keyword evidence="2" id="KW-0521">NADP</keyword>
<dbReference type="EMBL" id="CAKMMW010000004">
    <property type="protein sequence ID" value="CAH1202040.1"/>
    <property type="molecule type" value="Genomic_DNA"/>
</dbReference>
<accession>A0ABN8G788</accession>
<evidence type="ECO:0000256" key="3">
    <source>
        <dbReference type="ARBA" id="ARBA00023002"/>
    </source>
</evidence>
<keyword evidence="6" id="KW-1185">Reference proteome</keyword>
<dbReference type="PANTHER" id="PTHR43150:SF2">
    <property type="entry name" value="HYPERKINETIC, ISOFORM M"/>
    <property type="match status" value="1"/>
</dbReference>
<dbReference type="InterPro" id="IPR036812">
    <property type="entry name" value="NAD(P)_OxRdtase_dom_sf"/>
</dbReference>
<dbReference type="PRINTS" id="PR00069">
    <property type="entry name" value="ALDKETRDTASE"/>
</dbReference>
<dbReference type="InterPro" id="IPR023210">
    <property type="entry name" value="NADP_OxRdtase_dom"/>
</dbReference>
<proteinExistence type="inferred from homology"/>
<protein>
    <submittedName>
        <fullName evidence="5">L-glyceraldehyde 3-phosphate reductase</fullName>
        <ecNumber evidence="5">1.1.1.-</ecNumber>
    </submittedName>
</protein>
<name>A0ABN8G788_9BACL</name>
<dbReference type="InterPro" id="IPR020471">
    <property type="entry name" value="AKR"/>
</dbReference>
<gene>
    <name evidence="5" type="primary">gpr_2</name>
    <name evidence="5" type="ORF">PAECIP111891_01898</name>
</gene>
<evidence type="ECO:0000256" key="2">
    <source>
        <dbReference type="ARBA" id="ARBA00022857"/>
    </source>
</evidence>
<dbReference type="GO" id="GO:0016491">
    <property type="term" value="F:oxidoreductase activity"/>
    <property type="evidence" value="ECO:0007669"/>
    <property type="project" value="UniProtKB-KW"/>
</dbReference>
<dbReference type="Proteomes" id="UP000838821">
    <property type="component" value="Unassembled WGS sequence"/>
</dbReference>
<evidence type="ECO:0000259" key="4">
    <source>
        <dbReference type="Pfam" id="PF00248"/>
    </source>
</evidence>
<reference evidence="5" key="1">
    <citation type="submission" date="2022-01" db="EMBL/GenBank/DDBJ databases">
        <authorList>
            <person name="Criscuolo A."/>
        </authorList>
    </citation>
    <scope>NUCLEOTIDE SEQUENCE</scope>
    <source>
        <strain evidence="5">CIP111891</strain>
    </source>
</reference>
<comment type="similarity">
    <text evidence="1">Belongs to the shaker potassium channel beta subunit family.</text>
</comment>
<evidence type="ECO:0000313" key="5">
    <source>
        <dbReference type="EMBL" id="CAH1202040.1"/>
    </source>
</evidence>
<dbReference type="InterPro" id="IPR005399">
    <property type="entry name" value="K_chnl_volt-dep_bsu_KCNAB-rel"/>
</dbReference>
<dbReference type="EC" id="1.1.1.-" evidence="5"/>
<organism evidence="5 6">
    <name type="scientific">Paenibacillus allorhizoplanae</name>
    <dbReference type="NCBI Taxonomy" id="2905648"/>
    <lineage>
        <taxon>Bacteria</taxon>
        <taxon>Bacillati</taxon>
        <taxon>Bacillota</taxon>
        <taxon>Bacilli</taxon>
        <taxon>Bacillales</taxon>
        <taxon>Paenibacillaceae</taxon>
        <taxon>Paenibacillus</taxon>
    </lineage>
</organism>
<dbReference type="PANTHER" id="PTHR43150">
    <property type="entry name" value="HYPERKINETIC, ISOFORM M"/>
    <property type="match status" value="1"/>
</dbReference>
<dbReference type="SUPFAM" id="SSF51430">
    <property type="entry name" value="NAD(P)-linked oxidoreductase"/>
    <property type="match status" value="1"/>
</dbReference>
<keyword evidence="3 5" id="KW-0560">Oxidoreductase</keyword>
<dbReference type="Gene3D" id="3.20.20.100">
    <property type="entry name" value="NADP-dependent oxidoreductase domain"/>
    <property type="match status" value="1"/>
</dbReference>
<dbReference type="CDD" id="cd19074">
    <property type="entry name" value="Aldo_ket_red_shaker-like"/>
    <property type="match status" value="1"/>
</dbReference>
<sequence>MQYRRLGNSGLKVSELSLGSWLTYGGAIDDKQSEAIIDKAYELGINLFDTANVYHNGEAERVMGRALSKYPRDSYVLATKVCVPMGDGPNDRGLSRKHIREQCDASLQRLGVDYIDLYQCHRYDTDTPLEETLCALDDLIKQGKVLYTGVSMWKAEQLLDAVYMAKALRLHPIISNQPQYHMFRRGIEKEIVPLSAREGIGQIVFSPLAQGILTGKYKPGMPFPSDSRAADPEQNGAIFQLMKDEQLGKVEALKPIAERNELSVAQLALTWILRLDNVASCIIGASRPEQVEENARASGVKLSETDLLEIEAILQA</sequence>
<evidence type="ECO:0000313" key="6">
    <source>
        <dbReference type="Proteomes" id="UP000838821"/>
    </source>
</evidence>
<dbReference type="Pfam" id="PF00248">
    <property type="entry name" value="Aldo_ket_red"/>
    <property type="match status" value="1"/>
</dbReference>